<dbReference type="PROSITE" id="PS00600">
    <property type="entry name" value="AA_TRANSFER_CLASS_3"/>
    <property type="match status" value="1"/>
</dbReference>
<dbReference type="InterPro" id="IPR015422">
    <property type="entry name" value="PyrdxlP-dep_Trfase_small"/>
</dbReference>
<dbReference type="GO" id="GO:0008483">
    <property type="term" value="F:transaminase activity"/>
    <property type="evidence" value="ECO:0007669"/>
    <property type="project" value="UniProtKB-KW"/>
</dbReference>
<keyword evidence="4" id="KW-0808">Transferase</keyword>
<evidence type="ECO:0000256" key="6">
    <source>
        <dbReference type="RuleBase" id="RU003560"/>
    </source>
</evidence>
<dbReference type="Gene3D" id="3.40.640.10">
    <property type="entry name" value="Type I PLP-dependent aspartate aminotransferase-like (Major domain)"/>
    <property type="match status" value="1"/>
</dbReference>
<dbReference type="InterPro" id="IPR005814">
    <property type="entry name" value="Aminotrans_3"/>
</dbReference>
<organism evidence="7 8">
    <name type="scientific">Marinimicrococcus flavescens</name>
    <dbReference type="NCBI Taxonomy" id="3031815"/>
    <lineage>
        <taxon>Bacteria</taxon>
        <taxon>Pseudomonadati</taxon>
        <taxon>Pseudomonadota</taxon>
        <taxon>Alphaproteobacteria</taxon>
        <taxon>Geminicoccales</taxon>
        <taxon>Geminicoccaceae</taxon>
        <taxon>Marinimicrococcus</taxon>
    </lineage>
</organism>
<name>A0AAP4D6I9_9PROT</name>
<dbReference type="NCBIfam" id="NF004767">
    <property type="entry name" value="PRK06105.1"/>
    <property type="match status" value="1"/>
</dbReference>
<gene>
    <name evidence="7" type="ORF">PZ740_13850</name>
</gene>
<evidence type="ECO:0000313" key="7">
    <source>
        <dbReference type="EMBL" id="MDF1587467.1"/>
    </source>
</evidence>
<dbReference type="InterPro" id="IPR049704">
    <property type="entry name" value="Aminotrans_3_PPA_site"/>
</dbReference>
<keyword evidence="3 7" id="KW-0032">Aminotransferase</keyword>
<comment type="similarity">
    <text evidence="2 6">Belongs to the class-III pyridoxal-phosphate-dependent aminotransferase family.</text>
</comment>
<dbReference type="PANTHER" id="PTHR43094:SF1">
    <property type="entry name" value="AMINOTRANSFERASE CLASS-III"/>
    <property type="match status" value="1"/>
</dbReference>
<dbReference type="PIRSF" id="PIRSF000521">
    <property type="entry name" value="Transaminase_4ab_Lys_Orn"/>
    <property type="match status" value="1"/>
</dbReference>
<evidence type="ECO:0000256" key="2">
    <source>
        <dbReference type="ARBA" id="ARBA00008954"/>
    </source>
</evidence>
<dbReference type="CDD" id="cd00610">
    <property type="entry name" value="OAT_like"/>
    <property type="match status" value="1"/>
</dbReference>
<dbReference type="InterPro" id="IPR015421">
    <property type="entry name" value="PyrdxlP-dep_Trfase_major"/>
</dbReference>
<dbReference type="GO" id="GO:0030170">
    <property type="term" value="F:pyridoxal phosphate binding"/>
    <property type="evidence" value="ECO:0007669"/>
    <property type="project" value="InterPro"/>
</dbReference>
<evidence type="ECO:0000256" key="5">
    <source>
        <dbReference type="ARBA" id="ARBA00022898"/>
    </source>
</evidence>
<dbReference type="PANTHER" id="PTHR43094">
    <property type="entry name" value="AMINOTRANSFERASE"/>
    <property type="match status" value="1"/>
</dbReference>
<dbReference type="AlphaFoldDB" id="A0AAP4D6I9"/>
<proteinExistence type="inferred from homology"/>
<protein>
    <submittedName>
        <fullName evidence="7">Aminotransferase</fullName>
    </submittedName>
</protein>
<dbReference type="SUPFAM" id="SSF53383">
    <property type="entry name" value="PLP-dependent transferases"/>
    <property type="match status" value="1"/>
</dbReference>
<reference evidence="7 8" key="1">
    <citation type="submission" date="2023-03" db="EMBL/GenBank/DDBJ databases">
        <title>YIM 152171 draft genome.</title>
        <authorList>
            <person name="Yang Z."/>
        </authorList>
    </citation>
    <scope>NUCLEOTIDE SEQUENCE [LARGE SCALE GENOMIC DNA]</scope>
    <source>
        <strain evidence="7 8">YIM 152171</strain>
    </source>
</reference>
<sequence>MSSAPNSLAARDIAYTVHGYTNLRQHEEQGPLVITGGEGVWVSDDEGKKYLEGLAGLWCSSLGFSEKRLVEAARRQLERMPYTHTFSHRSSEPVIELSEKLVQMAPASVTKAFLMNSGSEANDTAIKLIWYYNNARGKPEKKRIIARRRAYHGITLAAGHLTGLPYARAGFDLPMSDRFFHVTAPSWYREGLPGESEEEFSTRLANEVDTLIRSLGADTVAAFVAEPVMGAGGVVVPPKGYFEKVQAVLKKHDVLFVADEVINGFYRTGNTWGCDTYNIQPDILTCAKQLSASYLPISAVLMSQDFYEVIADFSAKHGNLGMGYTYGGHPVAAAVALETLKIYEEDKTGEHVRAVSPHFQKRLAQLADHPLVGEARGVGLIGAIELVRDKKTREPFEVSAKVAPQVTGRCLAHGLILRPLPGDAVGICPPLIITEAEIDQLFDRLTAALDDVAGVLPKAA</sequence>
<dbReference type="Proteomes" id="UP001301140">
    <property type="component" value="Unassembled WGS sequence"/>
</dbReference>
<evidence type="ECO:0000313" key="8">
    <source>
        <dbReference type="Proteomes" id="UP001301140"/>
    </source>
</evidence>
<evidence type="ECO:0000256" key="4">
    <source>
        <dbReference type="ARBA" id="ARBA00022679"/>
    </source>
</evidence>
<dbReference type="FunFam" id="3.40.640.10:FF:000014">
    <property type="entry name" value="Adenosylmethionine-8-amino-7-oxononanoate aminotransferase, probable"/>
    <property type="match status" value="1"/>
</dbReference>
<comment type="caution">
    <text evidence="7">The sequence shown here is derived from an EMBL/GenBank/DDBJ whole genome shotgun (WGS) entry which is preliminary data.</text>
</comment>
<dbReference type="EMBL" id="JARGEQ010000135">
    <property type="protein sequence ID" value="MDF1587467.1"/>
    <property type="molecule type" value="Genomic_DNA"/>
</dbReference>
<keyword evidence="8" id="KW-1185">Reference proteome</keyword>
<evidence type="ECO:0000256" key="1">
    <source>
        <dbReference type="ARBA" id="ARBA00001933"/>
    </source>
</evidence>
<dbReference type="GO" id="GO:0005829">
    <property type="term" value="C:cytosol"/>
    <property type="evidence" value="ECO:0007669"/>
    <property type="project" value="TreeGrafter"/>
</dbReference>
<comment type="cofactor">
    <cofactor evidence="1">
        <name>pyridoxal 5'-phosphate</name>
        <dbReference type="ChEBI" id="CHEBI:597326"/>
    </cofactor>
</comment>
<dbReference type="Pfam" id="PF00202">
    <property type="entry name" value="Aminotran_3"/>
    <property type="match status" value="1"/>
</dbReference>
<dbReference type="Gene3D" id="3.90.1150.10">
    <property type="entry name" value="Aspartate Aminotransferase, domain 1"/>
    <property type="match status" value="1"/>
</dbReference>
<evidence type="ECO:0000256" key="3">
    <source>
        <dbReference type="ARBA" id="ARBA00022576"/>
    </source>
</evidence>
<accession>A0AAP4D6I9</accession>
<dbReference type="InterPro" id="IPR015424">
    <property type="entry name" value="PyrdxlP-dep_Trfase"/>
</dbReference>
<dbReference type="RefSeq" id="WP_327789891.1">
    <property type="nucleotide sequence ID" value="NZ_JARGEQ010000135.1"/>
</dbReference>
<keyword evidence="5 6" id="KW-0663">Pyridoxal phosphate</keyword>